<dbReference type="Gene3D" id="3.40.640.10">
    <property type="entry name" value="Type I PLP-dependent aspartate aminotransferase-like (Major domain)"/>
    <property type="match status" value="1"/>
</dbReference>
<dbReference type="NCBIfam" id="TIGR03542">
    <property type="entry name" value="DAPAT_plant"/>
    <property type="match status" value="1"/>
</dbReference>
<feature type="binding site" evidence="9">
    <location>
        <position position="109"/>
    </location>
    <ligand>
        <name>substrate</name>
    </ligand>
</feature>
<evidence type="ECO:0000256" key="1">
    <source>
        <dbReference type="ARBA" id="ARBA00001933"/>
    </source>
</evidence>
<dbReference type="InterPro" id="IPR015421">
    <property type="entry name" value="PyrdxlP-dep_Trfase_major"/>
</dbReference>
<gene>
    <name evidence="9" type="primary">dapL</name>
    <name evidence="11" type="ordered locus">Cyast_2253</name>
</gene>
<feature type="binding site" evidence="9">
    <location>
        <position position="15"/>
    </location>
    <ligand>
        <name>substrate</name>
    </ligand>
</feature>
<feature type="binding site" evidence="9">
    <location>
        <position position="292"/>
    </location>
    <ligand>
        <name>pyridoxal 5'-phosphate</name>
        <dbReference type="ChEBI" id="CHEBI:597326"/>
    </ligand>
</feature>
<keyword evidence="5 9" id="KW-0032">Aminotransferase</keyword>
<feature type="binding site" evidence="9">
    <location>
        <position position="72"/>
    </location>
    <ligand>
        <name>pyridoxal 5'-phosphate</name>
        <dbReference type="ChEBI" id="CHEBI:597326"/>
    </ligand>
</feature>
<dbReference type="EMBL" id="CP003940">
    <property type="protein sequence ID" value="AFZ48202.1"/>
    <property type="molecule type" value="Genomic_DNA"/>
</dbReference>
<feature type="binding site" evidence="9">
    <location>
        <position position="187"/>
    </location>
    <ligand>
        <name>pyridoxal 5'-phosphate</name>
        <dbReference type="ChEBI" id="CHEBI:597326"/>
    </ligand>
</feature>
<feature type="binding site" evidence="9">
    <location>
        <begin position="108"/>
        <end position="109"/>
    </location>
    <ligand>
        <name>pyridoxal 5'-phosphate</name>
        <dbReference type="ChEBI" id="CHEBI:597326"/>
    </ligand>
</feature>
<keyword evidence="6 9" id="KW-0808">Transferase</keyword>
<proteinExistence type="inferred from homology"/>
<evidence type="ECO:0000256" key="8">
    <source>
        <dbReference type="ARBA" id="ARBA00051934"/>
    </source>
</evidence>
<evidence type="ECO:0000313" key="11">
    <source>
        <dbReference type="EMBL" id="AFZ48202.1"/>
    </source>
</evidence>
<dbReference type="InterPro" id="IPR019942">
    <property type="entry name" value="DapL/ALD1"/>
</dbReference>
<feature type="binding site" evidence="9">
    <location>
        <position position="292"/>
    </location>
    <ligand>
        <name>substrate</name>
    </ligand>
</feature>
<dbReference type="Gene3D" id="3.90.1150.10">
    <property type="entry name" value="Aspartate Aminotransferase, domain 1"/>
    <property type="match status" value="1"/>
</dbReference>
<dbReference type="CDD" id="cd00609">
    <property type="entry name" value="AAT_like"/>
    <property type="match status" value="1"/>
</dbReference>
<keyword evidence="7 9" id="KW-0663">Pyridoxal phosphate</keyword>
<evidence type="ECO:0000313" key="12">
    <source>
        <dbReference type="Proteomes" id="UP000010483"/>
    </source>
</evidence>
<dbReference type="GO" id="GO:0033362">
    <property type="term" value="P:lysine biosynthetic process via diaminopimelate, diaminopimelate-aminotransferase pathway"/>
    <property type="evidence" value="ECO:0007669"/>
    <property type="project" value="UniProtKB-UniRule"/>
</dbReference>
<dbReference type="Proteomes" id="UP000010483">
    <property type="component" value="Chromosome"/>
</dbReference>
<protein>
    <recommendedName>
        <fullName evidence="4 9">LL-diaminopimelate aminotransferase</fullName>
        <shortName evidence="9">DAP-AT</shortName>
        <shortName evidence="9">DAP-aminotransferase</shortName>
        <shortName evidence="9">LL-DAP-aminotransferase</shortName>
        <ecNumber evidence="3 9">2.6.1.83</ecNumber>
    </recommendedName>
</protein>
<dbReference type="HOGENOM" id="CLU_051433_0_0_3"/>
<dbReference type="Pfam" id="PF00155">
    <property type="entry name" value="Aminotran_1_2"/>
    <property type="match status" value="1"/>
</dbReference>
<feature type="modified residue" description="N6-(pyridoxal phosphate)lysine" evidence="9">
    <location>
        <position position="249"/>
    </location>
</feature>
<feature type="binding site" evidence="9">
    <location>
        <position position="218"/>
    </location>
    <ligand>
        <name>pyridoxal 5'-phosphate</name>
        <dbReference type="ChEBI" id="CHEBI:597326"/>
    </ligand>
</feature>
<dbReference type="EC" id="2.6.1.83" evidence="3 9"/>
<reference evidence="12" key="1">
    <citation type="journal article" date="2013" name="Proc. Natl. Acad. Sci. U.S.A.">
        <title>Improving the coverage of the cyanobacterial phylum using diversity-driven genome sequencing.</title>
        <authorList>
            <person name="Shih P.M."/>
            <person name="Wu D."/>
            <person name="Latifi A."/>
            <person name="Axen S.D."/>
            <person name="Fewer D.P."/>
            <person name="Talla E."/>
            <person name="Calteau A."/>
            <person name="Cai F."/>
            <person name="Tandeau de Marsac N."/>
            <person name="Rippka R."/>
            <person name="Herdman M."/>
            <person name="Sivonen K."/>
            <person name="Coursin T."/>
            <person name="Laurent T."/>
            <person name="Goodwin L."/>
            <person name="Nolan M."/>
            <person name="Davenport K.W."/>
            <person name="Han C.S."/>
            <person name="Rubin E.M."/>
            <person name="Eisen J.A."/>
            <person name="Woyke T."/>
            <person name="Gugger M."/>
            <person name="Kerfeld C.A."/>
        </authorList>
    </citation>
    <scope>NUCLEOTIDE SEQUENCE [LARGE SCALE GENOMIC DNA]</scope>
    <source>
        <strain evidence="12">ATCC 29140 / PCC 7202</strain>
    </source>
</reference>
<organism evidence="11 12">
    <name type="scientific">Cyanobacterium stanieri (strain ATCC 29140 / PCC 7202)</name>
    <dbReference type="NCBI Taxonomy" id="292563"/>
    <lineage>
        <taxon>Bacteria</taxon>
        <taxon>Bacillati</taxon>
        <taxon>Cyanobacteriota</taxon>
        <taxon>Cyanophyceae</taxon>
        <taxon>Oscillatoriophycideae</taxon>
        <taxon>Chroococcales</taxon>
        <taxon>Geminocystaceae</taxon>
        <taxon>Cyanobacterium</taxon>
    </lineage>
</organism>
<evidence type="ECO:0000256" key="2">
    <source>
        <dbReference type="ARBA" id="ARBA00004982"/>
    </source>
</evidence>
<evidence type="ECO:0000256" key="4">
    <source>
        <dbReference type="ARBA" id="ARBA00018052"/>
    </source>
</evidence>
<sequence length="413" mass="45527">MASINDNYLKLKAGYLFPEIGRRVSAFAQENPEANIIKLGIGDVTEPLPQACRDAMMKAIEDMGDRTSFKGYGPEQGYGWLREKIAENDFQARGCDVSPEEIFISDGSKCDCGNILDIFGKNNKIAVTDPVYPVYVDTNVMAGHTGDANEKGEYEGLVYLPISADNDFTAEIPSEAVDLIYLCFPNNPTGATATKEYLQKWVNYAQENGSIILFDAAYEAFITDPNLPHSIFEIEGAKECAIEFRSFSKNAGFTGTRCAFTVVPKTLKGKASDGSEVELWKLWNRRQSTKFNGVSYIVQRGAEAVYSPEGKAEISQLVNFYLENASIIRQELTKAGLTVYGGVNAPYVWVKTPDGLSSWDFFDKLLHNVHIVGTPGSGFGAAGEGYFRLSAFNSRENVIEAMKRITTTFNFAS</sequence>
<comment type="similarity">
    <text evidence="9">Belongs to the class-I pyridoxal-phosphate-dependent aminotransferase family. LL-diaminopimelate aminotransferase subfamily.</text>
</comment>
<dbReference type="GO" id="GO:0030170">
    <property type="term" value="F:pyridoxal phosphate binding"/>
    <property type="evidence" value="ECO:0007669"/>
    <property type="project" value="UniProtKB-UniRule"/>
</dbReference>
<feature type="binding site" evidence="9">
    <location>
        <position position="257"/>
    </location>
    <ligand>
        <name>pyridoxal 5'-phosphate</name>
        <dbReference type="ChEBI" id="CHEBI:597326"/>
    </ligand>
</feature>
<name>K9YP34_CYASC</name>
<comment type="cofactor">
    <cofactor evidence="1 9">
        <name>pyridoxal 5'-phosphate</name>
        <dbReference type="ChEBI" id="CHEBI:597326"/>
    </cofactor>
</comment>
<dbReference type="eggNOG" id="COG0436">
    <property type="taxonomic scope" value="Bacteria"/>
</dbReference>
<evidence type="ECO:0000256" key="9">
    <source>
        <dbReference type="HAMAP-Rule" id="MF_01642"/>
    </source>
</evidence>
<comment type="subunit">
    <text evidence="9">Homodimer.</text>
</comment>
<accession>K9YP34</accession>
<feature type="binding site" evidence="9">
    <location>
        <position position="388"/>
    </location>
    <ligand>
        <name>substrate</name>
    </ligand>
</feature>
<dbReference type="InterPro" id="IPR004839">
    <property type="entry name" value="Aminotransferase_I/II_large"/>
</dbReference>
<dbReference type="HAMAP" id="MF_01642">
    <property type="entry name" value="DapL_aminotrans_1"/>
    <property type="match status" value="1"/>
</dbReference>
<feature type="binding site" evidence="9">
    <location>
        <position position="132"/>
    </location>
    <ligand>
        <name>pyridoxal 5'-phosphate</name>
        <dbReference type="ChEBI" id="CHEBI:597326"/>
    </ligand>
</feature>
<dbReference type="InterPro" id="IPR015422">
    <property type="entry name" value="PyrdxlP-dep_Trfase_small"/>
</dbReference>
<evidence type="ECO:0000256" key="7">
    <source>
        <dbReference type="ARBA" id="ARBA00022898"/>
    </source>
</evidence>
<dbReference type="SUPFAM" id="SSF53383">
    <property type="entry name" value="PLP-dependent transferases"/>
    <property type="match status" value="1"/>
</dbReference>
<dbReference type="PATRIC" id="fig|292563.3.peg.2353"/>
<dbReference type="STRING" id="292563.Cyast_2253"/>
<feature type="domain" description="Aminotransferase class I/classII large" evidence="10">
    <location>
        <begin position="35"/>
        <end position="405"/>
    </location>
</feature>
<evidence type="ECO:0000259" key="10">
    <source>
        <dbReference type="Pfam" id="PF00155"/>
    </source>
</evidence>
<dbReference type="FunFam" id="3.40.640.10:FF:000099">
    <property type="entry name" value="LL-diaminopimelate aminotransferase, chloroplastic"/>
    <property type="match status" value="1"/>
</dbReference>
<evidence type="ECO:0000256" key="6">
    <source>
        <dbReference type="ARBA" id="ARBA00022679"/>
    </source>
</evidence>
<comment type="pathway">
    <text evidence="2 9">Amino-acid biosynthesis; L-lysine biosynthesis via DAP pathway; LL-2,6-diaminopimelate from (S)-tetrahydrodipicolinate (aminotransferase route): step 1/1.</text>
</comment>
<evidence type="ECO:0000256" key="5">
    <source>
        <dbReference type="ARBA" id="ARBA00022576"/>
    </source>
</evidence>
<feature type="binding site" evidence="9">
    <location>
        <position position="42"/>
    </location>
    <ligand>
        <name>substrate</name>
    </ligand>
</feature>
<dbReference type="PANTHER" id="PTHR43144">
    <property type="entry name" value="AMINOTRANSFERASE"/>
    <property type="match status" value="1"/>
</dbReference>
<feature type="binding site" evidence="9">
    <location>
        <begin position="246"/>
        <end position="248"/>
    </location>
    <ligand>
        <name>pyridoxal 5'-phosphate</name>
        <dbReference type="ChEBI" id="CHEBI:597326"/>
    </ligand>
</feature>
<comment type="catalytic activity">
    <reaction evidence="8 9">
        <text>(2S,6S)-2,6-diaminopimelate + 2-oxoglutarate = (S)-2,3,4,5-tetrahydrodipicolinate + L-glutamate + H2O + H(+)</text>
        <dbReference type="Rhea" id="RHEA:23988"/>
        <dbReference type="ChEBI" id="CHEBI:15377"/>
        <dbReference type="ChEBI" id="CHEBI:15378"/>
        <dbReference type="ChEBI" id="CHEBI:16810"/>
        <dbReference type="ChEBI" id="CHEBI:16845"/>
        <dbReference type="ChEBI" id="CHEBI:29985"/>
        <dbReference type="ChEBI" id="CHEBI:57609"/>
        <dbReference type="EC" id="2.6.1.83"/>
    </reaction>
</comment>
<evidence type="ECO:0000256" key="3">
    <source>
        <dbReference type="ARBA" id="ARBA00013138"/>
    </source>
</evidence>
<feature type="binding site" evidence="9">
    <location>
        <position position="132"/>
    </location>
    <ligand>
        <name>substrate</name>
    </ligand>
</feature>
<dbReference type="GO" id="GO:0010285">
    <property type="term" value="F:L,L-diaminopimelate aminotransferase activity"/>
    <property type="evidence" value="ECO:0007669"/>
    <property type="project" value="UniProtKB-UniRule"/>
</dbReference>
<dbReference type="AlphaFoldDB" id="K9YP34"/>
<comment type="function">
    <text evidence="9">Involved in the synthesis of meso-diaminopimelate (m-DAP or DL-DAP), required for both lysine and peptidoglycan biosynthesis. Catalyzes the direct conversion of tetrahydrodipicolinate to LL-diaminopimelate.</text>
</comment>
<dbReference type="InterPro" id="IPR015424">
    <property type="entry name" value="PyrdxlP-dep_Trfase"/>
</dbReference>
<dbReference type="UniPathway" id="UPA00034">
    <property type="reaction ID" value="UER00466"/>
</dbReference>
<feature type="binding site" evidence="9">
    <location>
        <position position="187"/>
    </location>
    <ligand>
        <name>substrate</name>
    </ligand>
</feature>
<dbReference type="KEGG" id="csn:Cyast_2253"/>
<keyword evidence="12" id="KW-1185">Reference proteome</keyword>